<comment type="caution">
    <text evidence="2">The sequence shown here is derived from an EMBL/GenBank/DDBJ whole genome shotgun (WGS) entry which is preliminary data.</text>
</comment>
<evidence type="ECO:0000256" key="1">
    <source>
        <dbReference type="SAM" id="MobiDB-lite"/>
    </source>
</evidence>
<dbReference type="AlphaFoldDB" id="A0AAD6IZS2"/>
<accession>A0AAD6IZS2</accession>
<proteinExistence type="predicted"/>
<keyword evidence="3" id="KW-1185">Reference proteome</keyword>
<reference evidence="2" key="1">
    <citation type="submission" date="2023-01" db="EMBL/GenBank/DDBJ databases">
        <title>The chitinases involved in constricting ring structure development in the nematode-trapping fungus Drechslerella dactyloides.</title>
        <authorList>
            <person name="Wang R."/>
            <person name="Zhang L."/>
            <person name="Tang P."/>
            <person name="Li S."/>
            <person name="Liang L."/>
        </authorList>
    </citation>
    <scope>NUCLEOTIDE SEQUENCE</scope>
    <source>
        <strain evidence="2">YMF1.00031</strain>
    </source>
</reference>
<dbReference type="Proteomes" id="UP001221413">
    <property type="component" value="Unassembled WGS sequence"/>
</dbReference>
<protein>
    <submittedName>
        <fullName evidence="2">Uncharacterized protein</fullName>
    </submittedName>
</protein>
<feature type="compositionally biased region" description="Basic and acidic residues" evidence="1">
    <location>
        <begin position="304"/>
        <end position="315"/>
    </location>
</feature>
<organism evidence="2 3">
    <name type="scientific">Drechslerella dactyloides</name>
    <name type="common">Nematode-trapping fungus</name>
    <name type="synonym">Arthrobotrys dactyloides</name>
    <dbReference type="NCBI Taxonomy" id="74499"/>
    <lineage>
        <taxon>Eukaryota</taxon>
        <taxon>Fungi</taxon>
        <taxon>Dikarya</taxon>
        <taxon>Ascomycota</taxon>
        <taxon>Pezizomycotina</taxon>
        <taxon>Orbiliomycetes</taxon>
        <taxon>Orbiliales</taxon>
        <taxon>Orbiliaceae</taxon>
        <taxon>Drechslerella</taxon>
    </lineage>
</organism>
<evidence type="ECO:0000313" key="2">
    <source>
        <dbReference type="EMBL" id="KAJ6261768.1"/>
    </source>
</evidence>
<feature type="compositionally biased region" description="Basic and acidic residues" evidence="1">
    <location>
        <begin position="285"/>
        <end position="297"/>
    </location>
</feature>
<sequence>MLPVLGILISRRRTGVLAALLTPRLTSTLSNATLGPSLNATNIVTTIPMNSLVHSTTPFSPLPAAFRNRARSAPVPSLFSCSSPLEWISPVESSVRQPSSARPPLFFTIEPSGYSEYGGGRRPKLGDPALVAADPGRRRCCTRSRTSCRGFTGNIGFPSFPAVRRRVRHGVFGSPFRPANTTTSSSSLVIGSSGSRLLRRRFAFAALVRRYAVPPRDDVCIDDDSAPLSIAAQCRRRRDEPLPARPEMLVVLVAEENVRRKAVLDLADLDQLLHRPLPHAPQRRPRGEHAAADGTDHRGRHPQRREEHPMPPMRDDDADAGDDEEVAARMDREPGLVCSDFGTSSESLVSVSVGEVEWPCGVRPSSCGCCSASLTSSACCAWEIFEMVSSLIVVTIPSSCNFSSSANSELCLPAIFSSEGLPRELLTLRECPRVVRNSPDDRRECVGESISCCGPAMPDGNLRILRLSGMSAVLAFDVVGLSVCHAASVGLSPAIVGVFTPMLRLKFDSENVSSDLGFGVTSIISAPRVPCWAVLYISSSRSCATASSSAISPSAFVSACASCALSIARAFFSVTASVSAVFCFRSMSRSSSRFAMGFDLIAEHLDLAGVAATFARVDPFRLPDPLVEESLPFRHLVLQTAHLGVQPLHDRSVRLLGRRVRVGAQLDAQVADLLLQMVDVSRLLDGGGLAVAERGVDGREAAKVAGGPACRDGHVVVGRFGQSGGDGARAAERLEVLRPERVRRTAEALELYILRLDGAGHRGSAYVRVPQSQSPFLQGQREGSRGRGEATLDGVRLRRVEEGGERVLRVPGRRRHGFVDGHVRRPVERVGLGVGGGGGGGSVKVDGEEVVGGSAVRAGGLQLISGGVAVDIPVTVVIFVVVVVAGEQAAVGGEGNVTDSSSWMREIRPISCCWPIDRGPSRATAAARLPLPRLAEDVDGDEVLMLAAEGVVRGAALSTAEASSTAAGGGNGFAIDAMLRGSRDNLHQGGNRSWSGSGIRGSLSMNGEEIEIEIFSA</sequence>
<name>A0AAD6IZS2_DREDA</name>
<gene>
    <name evidence="2" type="ORF">Dda_2567</name>
</gene>
<evidence type="ECO:0000313" key="3">
    <source>
        <dbReference type="Proteomes" id="UP001221413"/>
    </source>
</evidence>
<dbReference type="EMBL" id="JAQGDS010000003">
    <property type="protein sequence ID" value="KAJ6261768.1"/>
    <property type="molecule type" value="Genomic_DNA"/>
</dbReference>
<feature type="compositionally biased region" description="Acidic residues" evidence="1">
    <location>
        <begin position="316"/>
        <end position="325"/>
    </location>
</feature>
<feature type="region of interest" description="Disordered" evidence="1">
    <location>
        <begin position="275"/>
        <end position="325"/>
    </location>
</feature>